<reference evidence="1 2" key="1">
    <citation type="submission" date="2023-07" db="EMBL/GenBank/DDBJ databases">
        <title>Genomic Encyclopedia of Type Strains, Phase IV (KMG-IV): sequencing the most valuable type-strain genomes for metagenomic binning, comparative biology and taxonomic classification.</title>
        <authorList>
            <person name="Goeker M."/>
        </authorList>
    </citation>
    <scope>NUCLEOTIDE SEQUENCE [LARGE SCALE GENOMIC DNA]</scope>
    <source>
        <strain evidence="1 2">DSM 18695</strain>
    </source>
</reference>
<dbReference type="Proteomes" id="UP001228905">
    <property type="component" value="Unassembled WGS sequence"/>
</dbReference>
<accession>A0ABU0ISU3</accession>
<evidence type="ECO:0000313" key="1">
    <source>
        <dbReference type="EMBL" id="MDQ0465068.1"/>
    </source>
</evidence>
<proteinExistence type="predicted"/>
<organism evidence="1 2">
    <name type="scientific">Caulobacter ginsengisoli</name>
    <dbReference type="NCBI Taxonomy" id="400775"/>
    <lineage>
        <taxon>Bacteria</taxon>
        <taxon>Pseudomonadati</taxon>
        <taxon>Pseudomonadota</taxon>
        <taxon>Alphaproteobacteria</taxon>
        <taxon>Caulobacterales</taxon>
        <taxon>Caulobacteraceae</taxon>
        <taxon>Caulobacter</taxon>
    </lineage>
</organism>
<dbReference type="EMBL" id="JAUSVS010000005">
    <property type="protein sequence ID" value="MDQ0465068.1"/>
    <property type="molecule type" value="Genomic_DNA"/>
</dbReference>
<sequence>MGPRPPRPPRAAVRRRPDERPVFVRFVCFELVEGQRSRLGLFQAIRTARESDHASGWALAEVEDAITWFNENLEAPKHFSRKGGQSALSWFKPAAEEHIRRMHGLKAALEDCGIHVEVLTTREPGFVLYEDEHQIAAEPLHNRF</sequence>
<keyword evidence="2" id="KW-1185">Reference proteome</keyword>
<evidence type="ECO:0000313" key="2">
    <source>
        <dbReference type="Proteomes" id="UP001228905"/>
    </source>
</evidence>
<name>A0ABU0ISU3_9CAUL</name>
<gene>
    <name evidence="1" type="ORF">QO010_002852</name>
</gene>
<evidence type="ECO:0008006" key="3">
    <source>
        <dbReference type="Google" id="ProtNLM"/>
    </source>
</evidence>
<comment type="caution">
    <text evidence="1">The sequence shown here is derived from an EMBL/GenBank/DDBJ whole genome shotgun (WGS) entry which is preliminary data.</text>
</comment>
<protein>
    <recommendedName>
        <fullName evidence="3">VOC domain-containing protein</fullName>
    </recommendedName>
</protein>
<dbReference type="RefSeq" id="WP_307350168.1">
    <property type="nucleotide sequence ID" value="NZ_JAUSVS010000005.1"/>
</dbReference>